<proteinExistence type="predicted"/>
<sequence>MFQSTALCTFFSLGSTVAKSDSELPCPQLGEPVRLHKQCHHKASFFGLLATIILHSGVRGERSGWPKGTLHVQSQNLHVFSSKAVPEACYCCPRPNCSSCLKPTDVTDVPWLLFVGFAVNMCWSFKAAIEHIHSV</sequence>
<organism evidence="1">
    <name type="scientific">Cladocopium goreaui</name>
    <dbReference type="NCBI Taxonomy" id="2562237"/>
    <lineage>
        <taxon>Eukaryota</taxon>
        <taxon>Sar</taxon>
        <taxon>Alveolata</taxon>
        <taxon>Dinophyceae</taxon>
        <taxon>Suessiales</taxon>
        <taxon>Symbiodiniaceae</taxon>
        <taxon>Cladocopium</taxon>
    </lineage>
</organism>
<evidence type="ECO:0000313" key="3">
    <source>
        <dbReference type="Proteomes" id="UP001152797"/>
    </source>
</evidence>
<reference evidence="1" key="1">
    <citation type="submission" date="2022-10" db="EMBL/GenBank/DDBJ databases">
        <authorList>
            <person name="Chen Y."/>
            <person name="Dougan E. K."/>
            <person name="Chan C."/>
            <person name="Rhodes N."/>
            <person name="Thang M."/>
        </authorList>
    </citation>
    <scope>NUCLEOTIDE SEQUENCE</scope>
</reference>
<accession>A0A9P1C5F2</accession>
<dbReference type="EMBL" id="CAMXCT010000924">
    <property type="protein sequence ID" value="CAI3984835.1"/>
    <property type="molecule type" value="Genomic_DNA"/>
</dbReference>
<evidence type="ECO:0000313" key="1">
    <source>
        <dbReference type="EMBL" id="CAI3984835.1"/>
    </source>
</evidence>
<comment type="caution">
    <text evidence="1">The sequence shown here is derived from an EMBL/GenBank/DDBJ whole genome shotgun (WGS) entry which is preliminary data.</text>
</comment>
<dbReference type="EMBL" id="CAMXCT030000924">
    <property type="protein sequence ID" value="CAL4772147.1"/>
    <property type="molecule type" value="Genomic_DNA"/>
</dbReference>
<evidence type="ECO:0000313" key="2">
    <source>
        <dbReference type="EMBL" id="CAL4772147.1"/>
    </source>
</evidence>
<gene>
    <name evidence="1" type="ORF">C1SCF055_LOCUS12340</name>
</gene>
<name>A0A9P1C5F2_9DINO</name>
<dbReference type="EMBL" id="CAMXCT020000924">
    <property type="protein sequence ID" value="CAL1138210.1"/>
    <property type="molecule type" value="Genomic_DNA"/>
</dbReference>
<dbReference type="Proteomes" id="UP001152797">
    <property type="component" value="Unassembled WGS sequence"/>
</dbReference>
<reference evidence="2 3" key="2">
    <citation type="submission" date="2024-05" db="EMBL/GenBank/DDBJ databases">
        <authorList>
            <person name="Chen Y."/>
            <person name="Shah S."/>
            <person name="Dougan E. K."/>
            <person name="Thang M."/>
            <person name="Chan C."/>
        </authorList>
    </citation>
    <scope>NUCLEOTIDE SEQUENCE [LARGE SCALE GENOMIC DNA]</scope>
</reference>
<keyword evidence="3" id="KW-1185">Reference proteome</keyword>
<dbReference type="AlphaFoldDB" id="A0A9P1C5F2"/>
<protein>
    <submittedName>
        <fullName evidence="1">Uncharacterized protein</fullName>
    </submittedName>
</protein>